<dbReference type="AlphaFoldDB" id="A0A381XM43"/>
<dbReference type="EMBL" id="UINC01015582">
    <property type="protein sequence ID" value="SVA65521.1"/>
    <property type="molecule type" value="Genomic_DNA"/>
</dbReference>
<proteinExistence type="predicted"/>
<accession>A0A381XM43</accession>
<dbReference type="GO" id="GO:0016491">
    <property type="term" value="F:oxidoreductase activity"/>
    <property type="evidence" value="ECO:0007669"/>
    <property type="project" value="InterPro"/>
</dbReference>
<dbReference type="InterPro" id="IPR050464">
    <property type="entry name" value="Zeta_carotene_desat/Oxidored"/>
</dbReference>
<feature type="domain" description="Amine oxidase" evidence="1">
    <location>
        <begin position="403"/>
        <end position="658"/>
    </location>
</feature>
<dbReference type="InterPro" id="IPR036188">
    <property type="entry name" value="FAD/NAD-bd_sf"/>
</dbReference>
<dbReference type="PANTHER" id="PTHR42923:SF3">
    <property type="entry name" value="PROTOPORPHYRINOGEN OXIDASE"/>
    <property type="match status" value="1"/>
</dbReference>
<organism evidence="2">
    <name type="scientific">marine metagenome</name>
    <dbReference type="NCBI Taxonomy" id="408172"/>
    <lineage>
        <taxon>unclassified sequences</taxon>
        <taxon>metagenomes</taxon>
        <taxon>ecological metagenomes</taxon>
    </lineage>
</organism>
<dbReference type="Gene3D" id="3.50.50.60">
    <property type="entry name" value="FAD/NAD(P)-binding domain"/>
    <property type="match status" value="1"/>
</dbReference>
<dbReference type="Pfam" id="PF13450">
    <property type="entry name" value="NAD_binding_8"/>
    <property type="match status" value="1"/>
</dbReference>
<sequence length="660" mass="75211">MTHNNDGITRRDFLNGVSLGIAGSLAPIDLLYTADTPLVYYPPTLTGIRGNHPGSFDYAHKLAFGGSDFINEVEDLGESYDLIVVGGGISGLSAAHFFKERTKKIPKVLILDNHDDFGGHAKRNEFFVNNRTMLAYGGSQSIESPSYYEPVSKKLLTDLGIDFEKFYTAYDFDYFKNRKLDTGFYFNKATYGENRIVKNVPSFRYDLTYKESIKPDNIQRVASQMPISEESKEEFIRLFLDQTDFFPKLSLEEKYYLLDNISYEDYLRNYHKVGDEVIGLFHSLVWGLWGVGNDSIPAAGCWGDGLPGFAGLGFMDNEDSSDEINDQENPMYEIETFDESIRDYMSKNELSNEPYIFHFPDGNATIARLLVRKLIPNSIPGNNMEDIVTAKADYSMLDKPGQDTNIRLNSTVVSVINKKDGVEIIYEKQGALYKVFAKQSILACYNSIIPELCPQLPEKQKEALKYNVKVPLVWVQVAMKNWHMLANKGVYSLYCPNCFYNSFYVDFPVSLGDYQFPQTFEDPVVFMMQHVPTRPNQGYTSREQFRLGRHEILTMSYQDYEDKLFDQLRGMFGSDFDEDDVAAITVNRWAHGYSYEYNNLFDAEFFGGELPDDLNDERYPHVIGRKPFGNITIANSDSLGSAYVDAAISQADRAVRELFD</sequence>
<reference evidence="2" key="1">
    <citation type="submission" date="2018-05" db="EMBL/GenBank/DDBJ databases">
        <authorList>
            <person name="Lanie J.A."/>
            <person name="Ng W.-L."/>
            <person name="Kazmierczak K.M."/>
            <person name="Andrzejewski T.M."/>
            <person name="Davidsen T.M."/>
            <person name="Wayne K.J."/>
            <person name="Tettelin H."/>
            <person name="Glass J.I."/>
            <person name="Rusch D."/>
            <person name="Podicherti R."/>
            <person name="Tsui H.-C.T."/>
            <person name="Winkler M.E."/>
        </authorList>
    </citation>
    <scope>NUCLEOTIDE SEQUENCE</scope>
</reference>
<evidence type="ECO:0000259" key="1">
    <source>
        <dbReference type="Pfam" id="PF01593"/>
    </source>
</evidence>
<dbReference type="SUPFAM" id="SSF51905">
    <property type="entry name" value="FAD/NAD(P)-binding domain"/>
    <property type="match status" value="1"/>
</dbReference>
<dbReference type="InterPro" id="IPR002937">
    <property type="entry name" value="Amino_oxidase"/>
</dbReference>
<dbReference type="InterPro" id="IPR006311">
    <property type="entry name" value="TAT_signal"/>
</dbReference>
<name>A0A381XM43_9ZZZZ</name>
<dbReference type="PANTHER" id="PTHR42923">
    <property type="entry name" value="PROTOPORPHYRINOGEN OXIDASE"/>
    <property type="match status" value="1"/>
</dbReference>
<protein>
    <recommendedName>
        <fullName evidence="1">Amine oxidase domain-containing protein</fullName>
    </recommendedName>
</protein>
<gene>
    <name evidence="2" type="ORF">METZ01_LOCUS118375</name>
</gene>
<dbReference type="Pfam" id="PF01593">
    <property type="entry name" value="Amino_oxidase"/>
    <property type="match status" value="1"/>
</dbReference>
<evidence type="ECO:0000313" key="2">
    <source>
        <dbReference type="EMBL" id="SVA65521.1"/>
    </source>
</evidence>
<dbReference type="PROSITE" id="PS51318">
    <property type="entry name" value="TAT"/>
    <property type="match status" value="1"/>
</dbReference>